<dbReference type="RefSeq" id="WP_013453944.1">
    <property type="nucleotide sequence ID" value="NC_014759.1"/>
</dbReference>
<dbReference type="Proteomes" id="UP000008720">
    <property type="component" value="Chromosome"/>
</dbReference>
<name>E4TS61_MARTH</name>
<keyword evidence="1" id="KW-0175">Coiled coil</keyword>
<accession>E4TS61</accession>
<sequence length="231" mass="26593">MKPYLLTALFVTLIVAPLAVWATLELQHPRKYLEEAQVKEVILQQDFHGAKVVLNDVYFVHRRNKPNRPIIAYYEIPVEISAFVDLKDMVVSSDDDQNITILLPDPKLDVPNFKWDQAEFESLRVLDLDITLFENRMEAAMKEIKEIEAERKDKITQAALNSGILELTKLQLSEVFEAIFLPLDQEVSIRFAGDEEADEFENSLVTSGEILNDLEKELMSFDTQKDIGMEY</sequence>
<protein>
    <recommendedName>
        <fullName evidence="4">DUF4230 domain-containing protein</fullName>
    </recommendedName>
</protein>
<dbReference type="KEGG" id="mtt:Ftrac_1813"/>
<dbReference type="EMBL" id="CP002349">
    <property type="protein sequence ID" value="ADR21801.1"/>
    <property type="molecule type" value="Genomic_DNA"/>
</dbReference>
<dbReference type="AlphaFoldDB" id="E4TS61"/>
<dbReference type="InterPro" id="IPR025324">
    <property type="entry name" value="DUF4230"/>
</dbReference>
<evidence type="ECO:0000313" key="3">
    <source>
        <dbReference type="Proteomes" id="UP000008720"/>
    </source>
</evidence>
<dbReference type="Pfam" id="PF14014">
    <property type="entry name" value="DUF4230"/>
    <property type="match status" value="1"/>
</dbReference>
<organism evidence="2 3">
    <name type="scientific">Marivirga tractuosa (strain ATCC 23168 / DSM 4126 / NBRC 15989 / NCIMB 1408 / VKM B-1430 / H-43)</name>
    <name type="common">Microscilla tractuosa</name>
    <name type="synonym">Flexibacter tractuosus</name>
    <dbReference type="NCBI Taxonomy" id="643867"/>
    <lineage>
        <taxon>Bacteria</taxon>
        <taxon>Pseudomonadati</taxon>
        <taxon>Bacteroidota</taxon>
        <taxon>Cytophagia</taxon>
        <taxon>Cytophagales</taxon>
        <taxon>Marivirgaceae</taxon>
        <taxon>Marivirga</taxon>
    </lineage>
</organism>
<keyword evidence="3" id="KW-1185">Reference proteome</keyword>
<evidence type="ECO:0008006" key="4">
    <source>
        <dbReference type="Google" id="ProtNLM"/>
    </source>
</evidence>
<evidence type="ECO:0000313" key="2">
    <source>
        <dbReference type="EMBL" id="ADR21801.1"/>
    </source>
</evidence>
<dbReference type="HOGENOM" id="CLU_1198622_0_0_10"/>
<proteinExistence type="predicted"/>
<evidence type="ECO:0000256" key="1">
    <source>
        <dbReference type="SAM" id="Coils"/>
    </source>
</evidence>
<gene>
    <name evidence="2" type="ordered locus">Ftrac_1813</name>
</gene>
<feature type="coiled-coil region" evidence="1">
    <location>
        <begin position="130"/>
        <end position="157"/>
    </location>
</feature>
<reference evidence="2 3" key="1">
    <citation type="journal article" date="2011" name="Stand. Genomic Sci.">
        <title>Complete genome sequence of Marivirga tractuosa type strain (H-43).</title>
        <authorList>
            <person name="Pagani I."/>
            <person name="Chertkov O."/>
            <person name="Lapidus A."/>
            <person name="Lucas S."/>
            <person name="Del Rio T.G."/>
            <person name="Tice H."/>
            <person name="Copeland A."/>
            <person name="Cheng J.F."/>
            <person name="Nolan M."/>
            <person name="Saunders E."/>
            <person name="Pitluck S."/>
            <person name="Held B."/>
            <person name="Goodwin L."/>
            <person name="Liolios K."/>
            <person name="Ovchinikova G."/>
            <person name="Ivanova N."/>
            <person name="Mavromatis K."/>
            <person name="Pati A."/>
            <person name="Chen A."/>
            <person name="Palaniappan K."/>
            <person name="Land M."/>
            <person name="Hauser L."/>
            <person name="Jeffries C.D."/>
            <person name="Detter J.C."/>
            <person name="Han C."/>
            <person name="Tapia R."/>
            <person name="Ngatchou-Djao O.D."/>
            <person name="Rohde M."/>
            <person name="Goker M."/>
            <person name="Spring S."/>
            <person name="Sikorski J."/>
            <person name="Woyke T."/>
            <person name="Bristow J."/>
            <person name="Eisen J.A."/>
            <person name="Markowitz V."/>
            <person name="Hugenholtz P."/>
            <person name="Klenk H.P."/>
            <person name="Kyrpides N.C."/>
        </authorList>
    </citation>
    <scope>NUCLEOTIDE SEQUENCE [LARGE SCALE GENOMIC DNA]</scope>
    <source>
        <strain evidence="3">ATCC 23168 / DSM 4126 / NBRC 15989 / NCIMB 1408 / VKM B-1430 / H-43</strain>
    </source>
</reference>